<accession>A0AAU3I9C8</accession>
<dbReference type="PANTHER" id="PTHR46637">
    <property type="entry name" value="TIS1421-TRANSPOSASE PROTEIN A"/>
    <property type="match status" value="1"/>
</dbReference>
<dbReference type="Pfam" id="PF13340">
    <property type="entry name" value="DUF4096"/>
    <property type="match status" value="1"/>
</dbReference>
<name>A0AAU3I9C8_9ACTN</name>
<dbReference type="InterPro" id="IPR025161">
    <property type="entry name" value="IS402-like_dom"/>
</dbReference>
<dbReference type="GO" id="GO:0004803">
    <property type="term" value="F:transposase activity"/>
    <property type="evidence" value="ECO:0007669"/>
    <property type="project" value="InterPro"/>
</dbReference>
<gene>
    <name evidence="3" type="ORF">OG699_44080</name>
</gene>
<reference evidence="3" key="1">
    <citation type="submission" date="2022-10" db="EMBL/GenBank/DDBJ databases">
        <title>The complete genomes of actinobacterial strains from the NBC collection.</title>
        <authorList>
            <person name="Joergensen T.S."/>
            <person name="Alvarez Arevalo M."/>
            <person name="Sterndorff E.B."/>
            <person name="Faurdal D."/>
            <person name="Vuksanovic O."/>
            <person name="Mourched A.-S."/>
            <person name="Charusanti P."/>
            <person name="Shaw S."/>
            <person name="Blin K."/>
            <person name="Weber T."/>
        </authorList>
    </citation>
    <scope>NUCLEOTIDE SEQUENCE</scope>
    <source>
        <strain evidence="3">NBC_01393</strain>
    </source>
</reference>
<dbReference type="GO" id="GO:0003677">
    <property type="term" value="F:DNA binding"/>
    <property type="evidence" value="ECO:0007669"/>
    <property type="project" value="InterPro"/>
</dbReference>
<dbReference type="PANTHER" id="PTHR46637:SF1">
    <property type="entry name" value="BLL5188 PROTEIN"/>
    <property type="match status" value="1"/>
</dbReference>
<feature type="domain" description="Insertion element IS402-like" evidence="2">
    <location>
        <begin position="6"/>
        <end position="78"/>
    </location>
</feature>
<proteinExistence type="predicted"/>
<sequence length="297" mass="33980">MGRGDLTNRQWARLEPLLPQGIKPGRPPVWTRRQLIDGIRWRIRTGAPWRDVPERYGPWDRIYDLFRRWQRDGTWARIVTRLQAEADAKGLITWDVNVDSTVCRAHQHAAGASKKDLQMEPPGGLAVEPADHGLGRSQSGLTTKIHLAVEQEQKPLSVLITAGQRGDSPQFEPVLEAIRVPRTGPGRPRRRPDRVRADKAYDSRRNRAYLRGRGIKATIPVPADRVRNHQKLGSRGGRPPKFDKTDYRERHAVECGINRLKRNRAVATRYEVRGTRYDKLAVRYEATVLVAVLNEWL</sequence>
<dbReference type="Pfam" id="PF01609">
    <property type="entry name" value="DDE_Tnp_1"/>
    <property type="match status" value="1"/>
</dbReference>
<dbReference type="NCBIfam" id="NF033580">
    <property type="entry name" value="transpos_IS5_3"/>
    <property type="match status" value="1"/>
</dbReference>
<protein>
    <submittedName>
        <fullName evidence="3">IS5 family transposase</fullName>
    </submittedName>
</protein>
<evidence type="ECO:0000259" key="1">
    <source>
        <dbReference type="Pfam" id="PF01609"/>
    </source>
</evidence>
<organism evidence="3">
    <name type="scientific">Streptomyces sp. NBC_01393</name>
    <dbReference type="NCBI Taxonomy" id="2903851"/>
    <lineage>
        <taxon>Bacteria</taxon>
        <taxon>Bacillati</taxon>
        <taxon>Actinomycetota</taxon>
        <taxon>Actinomycetes</taxon>
        <taxon>Kitasatosporales</taxon>
        <taxon>Streptomycetaceae</taxon>
        <taxon>Streptomyces</taxon>
    </lineage>
</organism>
<evidence type="ECO:0000259" key="2">
    <source>
        <dbReference type="Pfam" id="PF13340"/>
    </source>
</evidence>
<dbReference type="InterPro" id="IPR002559">
    <property type="entry name" value="Transposase_11"/>
</dbReference>
<dbReference type="GO" id="GO:0006313">
    <property type="term" value="P:DNA transposition"/>
    <property type="evidence" value="ECO:0007669"/>
    <property type="project" value="InterPro"/>
</dbReference>
<dbReference type="InterPro" id="IPR052909">
    <property type="entry name" value="Transposase_6_like"/>
</dbReference>
<dbReference type="AlphaFoldDB" id="A0AAU3I9C8"/>
<dbReference type="EMBL" id="CP109546">
    <property type="protein sequence ID" value="WTZ14324.1"/>
    <property type="molecule type" value="Genomic_DNA"/>
</dbReference>
<feature type="domain" description="Transposase IS4-like" evidence="1">
    <location>
        <begin position="98"/>
        <end position="266"/>
    </location>
</feature>
<evidence type="ECO:0000313" key="3">
    <source>
        <dbReference type="EMBL" id="WTZ14324.1"/>
    </source>
</evidence>